<evidence type="ECO:0000256" key="4">
    <source>
        <dbReference type="ARBA" id="ARBA00022448"/>
    </source>
</evidence>
<dbReference type="InterPro" id="IPR022885">
    <property type="entry name" value="NDH1_su_D/H"/>
</dbReference>
<evidence type="ECO:0000256" key="9">
    <source>
        <dbReference type="ARBA" id="ARBA00023027"/>
    </source>
</evidence>
<keyword evidence="10 14" id="KW-0830">Ubiquinone</keyword>
<dbReference type="GO" id="GO:0008137">
    <property type="term" value="F:NADH dehydrogenase (ubiquinone) activity"/>
    <property type="evidence" value="ECO:0007669"/>
    <property type="project" value="InterPro"/>
</dbReference>
<comment type="caution">
    <text evidence="17">The sequence shown here is derived from an EMBL/GenBank/DDBJ whole genome shotgun (WGS) entry which is preliminary data.</text>
</comment>
<keyword evidence="6" id="KW-0997">Cell inner membrane</keyword>
<keyword evidence="4 14" id="KW-0813">Transport</keyword>
<evidence type="ECO:0000256" key="7">
    <source>
        <dbReference type="ARBA" id="ARBA00022719"/>
    </source>
</evidence>
<dbReference type="GO" id="GO:0050136">
    <property type="term" value="F:NADH dehydrogenase (quinone) (non-electrogenic) activity"/>
    <property type="evidence" value="ECO:0007669"/>
    <property type="project" value="UniProtKB-UniRule"/>
</dbReference>
<evidence type="ECO:0000256" key="11">
    <source>
        <dbReference type="ARBA" id="ARBA00023136"/>
    </source>
</evidence>
<name>A0A318TAM8_9BRAD</name>
<dbReference type="PROSITE" id="PS00535">
    <property type="entry name" value="COMPLEX1_49K"/>
    <property type="match status" value="1"/>
</dbReference>
<dbReference type="GO" id="GO:0030964">
    <property type="term" value="C:NADH dehydrogenase complex"/>
    <property type="evidence" value="ECO:0007669"/>
    <property type="project" value="InterPro"/>
</dbReference>
<keyword evidence="9 14" id="KW-0520">NAD</keyword>
<dbReference type="InterPro" id="IPR001268">
    <property type="entry name" value="NADH_UbQ_OxRdtase_30kDa_su"/>
</dbReference>
<dbReference type="Proteomes" id="UP000248148">
    <property type="component" value="Unassembled WGS sequence"/>
</dbReference>
<evidence type="ECO:0000256" key="10">
    <source>
        <dbReference type="ARBA" id="ARBA00023075"/>
    </source>
</evidence>
<dbReference type="HAMAP" id="MF_01359">
    <property type="entry name" value="NDH1_NuoCD_1"/>
    <property type="match status" value="1"/>
</dbReference>
<dbReference type="HAMAP" id="MF_01358">
    <property type="entry name" value="NDH1_NuoD"/>
    <property type="match status" value="1"/>
</dbReference>
<evidence type="ECO:0000256" key="6">
    <source>
        <dbReference type="ARBA" id="ARBA00022519"/>
    </source>
</evidence>
<dbReference type="GO" id="GO:0005886">
    <property type="term" value="C:plasma membrane"/>
    <property type="evidence" value="ECO:0007669"/>
    <property type="project" value="UniProtKB-SubCell"/>
</dbReference>
<comment type="similarity">
    <text evidence="14">In the N-terminal section; belongs to the complex I 30 kDa subunit family.</text>
</comment>
<keyword evidence="8 14" id="KW-1278">Translocase</keyword>
<dbReference type="RefSeq" id="WP_110781360.1">
    <property type="nucleotide sequence ID" value="NZ_QJTI01000015.1"/>
</dbReference>
<organism evidence="17 18">
    <name type="scientific">Rhodopseudomonas faecalis</name>
    <dbReference type="NCBI Taxonomy" id="99655"/>
    <lineage>
        <taxon>Bacteria</taxon>
        <taxon>Pseudomonadati</taxon>
        <taxon>Pseudomonadota</taxon>
        <taxon>Alphaproteobacteria</taxon>
        <taxon>Hyphomicrobiales</taxon>
        <taxon>Nitrobacteraceae</taxon>
        <taxon>Rhodopseudomonas</taxon>
    </lineage>
</organism>
<dbReference type="PANTHER" id="PTHR11993">
    <property type="entry name" value="NADH-UBIQUINONE OXIDOREDUCTASE 49 KDA SUBUNIT"/>
    <property type="match status" value="1"/>
</dbReference>
<dbReference type="InterPro" id="IPR014029">
    <property type="entry name" value="NADH_UbQ_OxRdtase_49kDa_CS"/>
</dbReference>
<dbReference type="Gene3D" id="1.10.645.10">
    <property type="entry name" value="Cytochrome-c3 Hydrogenase, chain B"/>
    <property type="match status" value="1"/>
</dbReference>
<comment type="similarity">
    <text evidence="3 14">In the C-terminal section; belongs to the complex I 49 kDa subunit family.</text>
</comment>
<dbReference type="InterPro" id="IPR023062">
    <property type="entry name" value="NADH_DH_suCD"/>
</dbReference>
<dbReference type="InterPro" id="IPR037232">
    <property type="entry name" value="NADH_quin_OxRdtase_su_C/D-like"/>
</dbReference>
<dbReference type="NCBIfam" id="NF008728">
    <property type="entry name" value="PRK11742.1"/>
    <property type="match status" value="1"/>
</dbReference>
<evidence type="ECO:0000256" key="3">
    <source>
        <dbReference type="ARBA" id="ARBA00010019"/>
    </source>
</evidence>
<feature type="domain" description="NADH-quinone oxidoreductase subunit D" evidence="16">
    <location>
        <begin position="311"/>
        <end position="581"/>
    </location>
</feature>
<protein>
    <recommendedName>
        <fullName evidence="14">NADH-quinone oxidoreductase subunit C/D</fullName>
        <ecNumber evidence="14">7.1.1.-</ecNumber>
    </recommendedName>
    <alternativeName>
        <fullName evidence="14">NADH dehydrogenase I subunit C/D</fullName>
    </alternativeName>
    <alternativeName>
        <fullName evidence="14">NDH-1 subunit C/D</fullName>
    </alternativeName>
</protein>
<evidence type="ECO:0000256" key="14">
    <source>
        <dbReference type="HAMAP-Rule" id="MF_01359"/>
    </source>
</evidence>
<dbReference type="SUPFAM" id="SSF143243">
    <property type="entry name" value="Nqo5-like"/>
    <property type="match status" value="1"/>
</dbReference>
<keyword evidence="11 14" id="KW-0472">Membrane</keyword>
<evidence type="ECO:0000313" key="17">
    <source>
        <dbReference type="EMBL" id="PYF02011.1"/>
    </source>
</evidence>
<feature type="region of interest" description="NADH dehydrogenase I subunit D" evidence="14">
    <location>
        <begin position="196"/>
        <end position="581"/>
    </location>
</feature>
<keyword evidence="5 14" id="KW-1003">Cell membrane</keyword>
<evidence type="ECO:0000256" key="12">
    <source>
        <dbReference type="ARBA" id="ARBA00023268"/>
    </source>
</evidence>
<dbReference type="NCBIfam" id="TIGR01962">
    <property type="entry name" value="NuoD"/>
    <property type="match status" value="1"/>
</dbReference>
<comment type="catalytic activity">
    <reaction evidence="13 14">
        <text>a quinone + NADH + 5 H(+)(in) = a quinol + NAD(+) + 4 H(+)(out)</text>
        <dbReference type="Rhea" id="RHEA:57888"/>
        <dbReference type="ChEBI" id="CHEBI:15378"/>
        <dbReference type="ChEBI" id="CHEBI:24646"/>
        <dbReference type="ChEBI" id="CHEBI:57540"/>
        <dbReference type="ChEBI" id="CHEBI:57945"/>
        <dbReference type="ChEBI" id="CHEBI:132124"/>
    </reaction>
</comment>
<comment type="subcellular location">
    <subcellularLocation>
        <location evidence="2">Cell inner membrane</location>
        <topology evidence="2">Peripheral membrane protein</topology>
    </subcellularLocation>
    <subcellularLocation>
        <location evidence="14">Cell membrane</location>
        <topology evidence="14">Peripheral membrane protein</topology>
        <orientation evidence="14">Cytoplasmic side</orientation>
    </subcellularLocation>
</comment>
<gene>
    <name evidence="14" type="primary">nuoC</name>
    <name evidence="14" type="synonym">nuoCD</name>
    <name evidence="14" type="synonym">nuoD</name>
    <name evidence="17" type="ORF">BJ122_11540</name>
</gene>
<keyword evidence="12 14" id="KW-0511">Multifunctional enzyme</keyword>
<dbReference type="SUPFAM" id="SSF56762">
    <property type="entry name" value="HydB/Nqo4-like"/>
    <property type="match status" value="1"/>
</dbReference>
<dbReference type="InterPro" id="IPR029014">
    <property type="entry name" value="NiFe-Hase_large"/>
</dbReference>
<reference evidence="17 18" key="1">
    <citation type="submission" date="2018-06" db="EMBL/GenBank/DDBJ databases">
        <title>Genomic Encyclopedia of Archaeal and Bacterial Type Strains, Phase II (KMG-II): from individual species to whole genera.</title>
        <authorList>
            <person name="Goeker M."/>
        </authorList>
    </citation>
    <scope>NUCLEOTIDE SEQUENCE [LARGE SCALE GENOMIC DNA]</scope>
    <source>
        <strain evidence="17 18">JCM 11668</strain>
    </source>
</reference>
<evidence type="ECO:0000259" key="15">
    <source>
        <dbReference type="Pfam" id="PF00329"/>
    </source>
</evidence>
<dbReference type="NCBIfam" id="NF004739">
    <property type="entry name" value="PRK06075.1"/>
    <property type="match status" value="1"/>
</dbReference>
<dbReference type="Pfam" id="PF00346">
    <property type="entry name" value="Complex1_49kDa"/>
    <property type="match status" value="1"/>
</dbReference>
<evidence type="ECO:0000256" key="8">
    <source>
        <dbReference type="ARBA" id="ARBA00022967"/>
    </source>
</evidence>
<evidence type="ECO:0000259" key="16">
    <source>
        <dbReference type="Pfam" id="PF00346"/>
    </source>
</evidence>
<sequence length="581" mass="65347">MTAAELVKHLGARFGQGVLGEQLTKDSFPTVWIRPEIAPAVHRFLKSEIARPFSLLADLWAIDETARRHREGQPPSGVTIASHLVSLDRNLDICLKVPLDAQQPRAHSIAHVYPNADWYEREAYDLFGVQFEGRKDHRRILLPPLWEGHPLRKDQPVRATERPPFVMTQAQFDAEERALAVDPQALDLPTERDGLELMILNYGPHSMATHGVFRIVLALDGEEIVAARPDIGFHHRGAEKIAERQSWHQFIPYTDRIDYLGGLMGELPYLQAVERLCGITVPDRAKTIRIMLAEFFRIMNHLLFYGTMAQDCGAMSPVFYMFTDRERAYRVIEAVTGARMHPGWFRIGGVAADLPEGWERLVREFLDWMPSRLDDYAGMVLGNEIFRGRTVGIAAYDTATALEWGITGPGLRATGCGFDIRKARPYGGYENFEFEVPTGVHGDCYDRVLVRVEEIRQSLRIIRQCLDHMPSGPIKADHPLTTPPPRERMLHDIDTLIHHFVGVSWGPVVPVGEATGQIETARGLTQYSLISDGTTTSYRTRIRTPSFTHLQSVAAIAPGLTVADLVAYLGSIDYVMSDVDR</sequence>
<dbReference type="EC" id="7.1.1.-" evidence="14"/>
<dbReference type="GO" id="GO:0051287">
    <property type="term" value="F:NAD binding"/>
    <property type="evidence" value="ECO:0007669"/>
    <property type="project" value="InterPro"/>
</dbReference>
<dbReference type="PANTHER" id="PTHR11993:SF45">
    <property type="entry name" value="NADH-QUINONE OXIDOREDUCTASE SUBUNIT C_D"/>
    <property type="match status" value="1"/>
</dbReference>
<evidence type="ECO:0000256" key="1">
    <source>
        <dbReference type="ARBA" id="ARBA00002378"/>
    </source>
</evidence>
<evidence type="ECO:0000313" key="18">
    <source>
        <dbReference type="Proteomes" id="UP000248148"/>
    </source>
</evidence>
<feature type="region of interest" description="NADH dehydrogenase I subunit C" evidence="14">
    <location>
        <begin position="1"/>
        <end position="172"/>
    </location>
</feature>
<comment type="function">
    <text evidence="1 14">NDH-1 shuttles electrons from NADH, via FMN and iron-sulfur (Fe-S) centers, to quinones in the respiratory chain. The immediate electron acceptor for the enzyme in this species is believed to be ubiquinone. Couples the redox reaction to proton translocation (for every two electrons transferred, four hydrogen ions are translocated across the cytoplasmic membrane), and thus conserves the redox energy in a proton gradient.</text>
</comment>
<accession>A0A318TAM8</accession>
<dbReference type="Gene3D" id="3.30.460.80">
    <property type="entry name" value="NADH:ubiquinone oxidoreductase, 30kDa subunit"/>
    <property type="match status" value="1"/>
</dbReference>
<feature type="domain" description="NADH:ubiquinone oxidoreductase 30kDa subunit" evidence="15">
    <location>
        <begin position="31"/>
        <end position="160"/>
    </location>
</feature>
<dbReference type="OrthoDB" id="9801496at2"/>
<keyword evidence="18" id="KW-1185">Reference proteome</keyword>
<evidence type="ECO:0000256" key="2">
    <source>
        <dbReference type="ARBA" id="ARBA00004417"/>
    </source>
</evidence>
<dbReference type="EMBL" id="QJTI01000015">
    <property type="protein sequence ID" value="PYF02011.1"/>
    <property type="molecule type" value="Genomic_DNA"/>
</dbReference>
<proteinExistence type="inferred from homology"/>
<dbReference type="Pfam" id="PF00329">
    <property type="entry name" value="Complex1_30kDa"/>
    <property type="match status" value="1"/>
</dbReference>
<keyword evidence="7 14" id="KW-0874">Quinone</keyword>
<comment type="subunit">
    <text evidence="14">NDH-1 is composed of 13 different subunits. Subunits NuoB, CD, E, F, and G constitute the peripheral sector of the complex.</text>
</comment>
<dbReference type="GO" id="GO:0048038">
    <property type="term" value="F:quinone binding"/>
    <property type="evidence" value="ECO:0007669"/>
    <property type="project" value="UniProtKB-KW"/>
</dbReference>
<evidence type="ECO:0000256" key="13">
    <source>
        <dbReference type="ARBA" id="ARBA00047712"/>
    </source>
</evidence>
<dbReference type="AlphaFoldDB" id="A0A318TAM8"/>
<dbReference type="InterPro" id="IPR001135">
    <property type="entry name" value="NADH_Q_OxRdtase_suD"/>
</dbReference>
<evidence type="ECO:0000256" key="5">
    <source>
        <dbReference type="ARBA" id="ARBA00022475"/>
    </source>
</evidence>